<comment type="caution">
    <text evidence="15">The sequence shown here is derived from an EMBL/GenBank/DDBJ whole genome shotgun (WGS) entry which is preliminary data.</text>
</comment>
<keyword evidence="16" id="KW-1185">Reference proteome</keyword>
<feature type="region of interest" description="Disordered" evidence="13">
    <location>
        <begin position="1"/>
        <end position="21"/>
    </location>
</feature>
<keyword evidence="7" id="KW-0630">Potassium</keyword>
<keyword evidence="4" id="KW-0633">Potassium transport</keyword>
<evidence type="ECO:0000256" key="7">
    <source>
        <dbReference type="ARBA" id="ARBA00022958"/>
    </source>
</evidence>
<keyword evidence="11" id="KW-0407">Ion channel</keyword>
<feature type="transmembrane region" description="Helical" evidence="14">
    <location>
        <begin position="33"/>
        <end position="51"/>
    </location>
</feature>
<keyword evidence="10 14" id="KW-0472">Membrane</keyword>
<accession>A0ABU4FLA1</accession>
<feature type="transmembrane region" description="Helical" evidence="14">
    <location>
        <begin position="129"/>
        <end position="149"/>
    </location>
</feature>
<dbReference type="Pfam" id="PF06736">
    <property type="entry name" value="TMEM175"/>
    <property type="match status" value="1"/>
</dbReference>
<evidence type="ECO:0000256" key="10">
    <source>
        <dbReference type="ARBA" id="ARBA00023136"/>
    </source>
</evidence>
<comment type="similarity">
    <text evidence="2">Belongs to the TMEM175 family.</text>
</comment>
<evidence type="ECO:0000256" key="1">
    <source>
        <dbReference type="ARBA" id="ARBA00004141"/>
    </source>
</evidence>
<protein>
    <submittedName>
        <fullName evidence="15">TMEM175 family protein</fullName>
    </submittedName>
</protein>
<evidence type="ECO:0000313" key="15">
    <source>
        <dbReference type="EMBL" id="MDV7220815.1"/>
    </source>
</evidence>
<sequence>MTEPVAATDPSQPPHPHENAPGKARLIALSDGIYAIAMTLLVINVAVPANLPAAAFHKALNDALPSLGAFALSFTLIAGFWRDHRRILTTLPVETTVVTRLVLLGLGLVALLPFPTGLLAEYASQPDAVALYASAMAAIHAVHATLLLLTQRQVHPSPKSPAAAARRRFTAQLASSVLVFGLSIPLAFVDTEVAMWFWIALVPAHYVLGHYRRRRPPA</sequence>
<evidence type="ECO:0000256" key="11">
    <source>
        <dbReference type="ARBA" id="ARBA00023303"/>
    </source>
</evidence>
<evidence type="ECO:0000256" key="5">
    <source>
        <dbReference type="ARBA" id="ARBA00022692"/>
    </source>
</evidence>
<comment type="subcellular location">
    <subcellularLocation>
        <location evidence="1">Membrane</location>
        <topology evidence="1">Multi-pass membrane protein</topology>
    </subcellularLocation>
</comment>
<feature type="transmembrane region" description="Helical" evidence="14">
    <location>
        <begin position="101"/>
        <end position="123"/>
    </location>
</feature>
<gene>
    <name evidence="15" type="ORF">R5A26_33245</name>
</gene>
<comment type="catalytic activity">
    <reaction evidence="12">
        <text>K(+)(in) = K(+)(out)</text>
        <dbReference type="Rhea" id="RHEA:29463"/>
        <dbReference type="ChEBI" id="CHEBI:29103"/>
    </reaction>
</comment>
<dbReference type="RefSeq" id="WP_317774271.1">
    <property type="nucleotide sequence ID" value="NZ_JAWMAJ010000145.1"/>
</dbReference>
<proteinExistence type="inferred from homology"/>
<dbReference type="InterPro" id="IPR010617">
    <property type="entry name" value="TMEM175-like"/>
</dbReference>
<feature type="transmembrane region" description="Helical" evidence="14">
    <location>
        <begin position="169"/>
        <end position="188"/>
    </location>
</feature>
<evidence type="ECO:0000256" key="12">
    <source>
        <dbReference type="ARBA" id="ARBA00034430"/>
    </source>
</evidence>
<evidence type="ECO:0000256" key="14">
    <source>
        <dbReference type="SAM" id="Phobius"/>
    </source>
</evidence>
<keyword evidence="6" id="KW-0631">Potassium channel</keyword>
<keyword evidence="9" id="KW-0406">Ion transport</keyword>
<evidence type="ECO:0000313" key="16">
    <source>
        <dbReference type="Proteomes" id="UP001187346"/>
    </source>
</evidence>
<name>A0ABU4FLA1_9ACTN</name>
<evidence type="ECO:0000256" key="9">
    <source>
        <dbReference type="ARBA" id="ARBA00023065"/>
    </source>
</evidence>
<evidence type="ECO:0000256" key="3">
    <source>
        <dbReference type="ARBA" id="ARBA00022448"/>
    </source>
</evidence>
<evidence type="ECO:0000256" key="6">
    <source>
        <dbReference type="ARBA" id="ARBA00022826"/>
    </source>
</evidence>
<keyword evidence="5 14" id="KW-0812">Transmembrane</keyword>
<evidence type="ECO:0000256" key="2">
    <source>
        <dbReference type="ARBA" id="ARBA00006920"/>
    </source>
</evidence>
<keyword evidence="3" id="KW-0813">Transport</keyword>
<keyword evidence="8 14" id="KW-1133">Transmembrane helix</keyword>
<feature type="transmembrane region" description="Helical" evidence="14">
    <location>
        <begin position="194"/>
        <end position="211"/>
    </location>
</feature>
<evidence type="ECO:0000256" key="4">
    <source>
        <dbReference type="ARBA" id="ARBA00022538"/>
    </source>
</evidence>
<evidence type="ECO:0000256" key="13">
    <source>
        <dbReference type="SAM" id="MobiDB-lite"/>
    </source>
</evidence>
<feature type="transmembrane region" description="Helical" evidence="14">
    <location>
        <begin position="63"/>
        <end position="81"/>
    </location>
</feature>
<reference evidence="15 16" key="1">
    <citation type="submission" date="2023-10" db="EMBL/GenBank/DDBJ databases">
        <title>Characterization of rhizosphere-enriched actinobacteria from wheat plants lab-grown on chernevaya soil.</title>
        <authorList>
            <person name="Tikhonova E.N."/>
            <person name="Konopkin A."/>
            <person name="Kravchenko I.K."/>
        </authorList>
    </citation>
    <scope>NUCLEOTIDE SEQUENCE [LARGE SCALE GENOMIC DNA]</scope>
    <source>
        <strain evidence="15 16">RR29</strain>
    </source>
</reference>
<organism evidence="15 16">
    <name type="scientific">Streptomyces prunicolor</name>
    <dbReference type="NCBI Taxonomy" id="67348"/>
    <lineage>
        <taxon>Bacteria</taxon>
        <taxon>Bacillati</taxon>
        <taxon>Actinomycetota</taxon>
        <taxon>Actinomycetes</taxon>
        <taxon>Kitasatosporales</taxon>
        <taxon>Streptomycetaceae</taxon>
        <taxon>Streptomyces</taxon>
    </lineage>
</organism>
<dbReference type="Proteomes" id="UP001187346">
    <property type="component" value="Unassembled WGS sequence"/>
</dbReference>
<evidence type="ECO:0000256" key="8">
    <source>
        <dbReference type="ARBA" id="ARBA00022989"/>
    </source>
</evidence>
<dbReference type="EMBL" id="JAWMAJ010000145">
    <property type="protein sequence ID" value="MDV7220815.1"/>
    <property type="molecule type" value="Genomic_DNA"/>
</dbReference>